<dbReference type="RefSeq" id="WP_123619032.1">
    <property type="nucleotide sequence ID" value="NZ_CP010715.1"/>
</dbReference>
<accession>A0AAN1GPD3</accession>
<keyword evidence="1" id="KW-1133">Transmembrane helix</keyword>
<keyword evidence="1" id="KW-0812">Transmembrane</keyword>
<sequence length="556" mass="61533">MRRFQSWDEIEKTIEGGPTEAEWKLKAAVEAGDVCVLGNDDLPPEPEQPGDWSDPPSDRCIRADVLRFFLLGGCSDASVTEVGIRLAGAFISGELHLNDCVVPWNMRLHNCLFQNGIRANRCNALKNVRLVACQLPFLEAASLNVGYQMSCSSTEFQSTVGRALTLQGANIGQGLFLSSVKISGEANLASLTIGDQLDCSGAEFKNEGGRALNLQGATIGHDLFLRAAKIFGEADLKSLTIGGQLECSAAEFQNKHRRALNLQSADISQGFIFRGQTTVQGVIDLSAASCGDLVDDPNCWPNEAQGRKNLVLDGFTYHRIIGPTDARTRLNWLAKGDTWRGEFFPQPYKQLAKVLHDMGHEADAKTVRISLAQKLARNSRNERIWFTGTELGFLKALLPLPIIWVWHVALQFLTDFGYRPMKSFYWLVLLWGLATVPAHLAWEEGSFAPNSAVALQSESWATYGADHSYPPHPNPARDWSLTSTIGRDWESFNRSAYAADLVVPIIDLGQTDAWAPSTERGWWGWHLWWARWFFTLAGWIVTALGAAALTGIIRRE</sequence>
<feature type="transmembrane region" description="Helical" evidence="1">
    <location>
        <begin position="391"/>
        <end position="412"/>
    </location>
</feature>
<dbReference type="Proteomes" id="UP000218606">
    <property type="component" value="Chromosome"/>
</dbReference>
<organism evidence="2 3">
    <name type="scientific">Phaeobacter piscinae</name>
    <dbReference type="NCBI Taxonomy" id="1580596"/>
    <lineage>
        <taxon>Bacteria</taxon>
        <taxon>Pseudomonadati</taxon>
        <taxon>Pseudomonadota</taxon>
        <taxon>Alphaproteobacteria</taxon>
        <taxon>Rhodobacterales</taxon>
        <taxon>Roseobacteraceae</taxon>
        <taxon>Phaeobacter</taxon>
    </lineage>
</organism>
<name>A0AAN1GPD3_9RHOB</name>
<feature type="transmembrane region" description="Helical" evidence="1">
    <location>
        <begin position="532"/>
        <end position="553"/>
    </location>
</feature>
<proteinExistence type="predicted"/>
<evidence type="ECO:0000313" key="2">
    <source>
        <dbReference type="EMBL" id="ATG42519.1"/>
    </source>
</evidence>
<evidence type="ECO:0000313" key="3">
    <source>
        <dbReference type="Proteomes" id="UP000218606"/>
    </source>
</evidence>
<gene>
    <name evidence="2" type="ORF">PhaeoP13_00556</name>
</gene>
<evidence type="ECO:0000256" key="1">
    <source>
        <dbReference type="SAM" id="Phobius"/>
    </source>
</evidence>
<protein>
    <recommendedName>
        <fullName evidence="4">Membrane-associated oxidoreductase</fullName>
    </recommendedName>
</protein>
<dbReference type="EMBL" id="CP010767">
    <property type="protein sequence ID" value="ATG42519.1"/>
    <property type="molecule type" value="Genomic_DNA"/>
</dbReference>
<reference evidence="2 3" key="1">
    <citation type="journal article" date="2017" name="Front. Microbiol.">
        <title>Phaeobacter piscinae sp. nov., a species of the Roseobacter group and potential aquaculture probiont.</title>
        <authorList>
            <person name="Sonnenschein E.C."/>
            <person name="Phippen C.B.W."/>
            <person name="Nielsen K.F."/>
            <person name="Mateiu R.V."/>
            <person name="Melchiorsen J."/>
            <person name="Gram L."/>
            <person name="Overmann J."/>
            <person name="Freese H.M."/>
        </authorList>
    </citation>
    <scope>NUCLEOTIDE SEQUENCE [LARGE SCALE GENOMIC DNA]</scope>
    <source>
        <strain evidence="2 3">P13</strain>
    </source>
</reference>
<evidence type="ECO:0008006" key="4">
    <source>
        <dbReference type="Google" id="ProtNLM"/>
    </source>
</evidence>
<dbReference type="AlphaFoldDB" id="A0AAN1GPD3"/>
<feature type="transmembrane region" description="Helical" evidence="1">
    <location>
        <begin position="424"/>
        <end position="442"/>
    </location>
</feature>
<keyword evidence="1" id="KW-0472">Membrane</keyword>